<evidence type="ECO:0000259" key="8">
    <source>
        <dbReference type="Pfam" id="PF01232"/>
    </source>
</evidence>
<dbReference type="PRINTS" id="PR00084">
    <property type="entry name" value="MTLDHDRGNASE"/>
</dbReference>
<evidence type="ECO:0000256" key="5">
    <source>
        <dbReference type="ARBA" id="ARBA00023027"/>
    </source>
</evidence>
<dbReference type="InterPro" id="IPR023028">
    <property type="entry name" value="Mannitol_1_phos_5_DH"/>
</dbReference>
<dbReference type="InterPro" id="IPR000669">
    <property type="entry name" value="Mannitol_DH"/>
</dbReference>
<dbReference type="InterPro" id="IPR013131">
    <property type="entry name" value="Mannitol_DH_N"/>
</dbReference>
<comment type="catalytic activity">
    <reaction evidence="6 7">
        <text>D-mannitol 1-phosphate + NAD(+) = beta-D-fructose 6-phosphate + NADH + H(+)</text>
        <dbReference type="Rhea" id="RHEA:19661"/>
        <dbReference type="ChEBI" id="CHEBI:15378"/>
        <dbReference type="ChEBI" id="CHEBI:57540"/>
        <dbReference type="ChEBI" id="CHEBI:57634"/>
        <dbReference type="ChEBI" id="CHEBI:57945"/>
        <dbReference type="ChEBI" id="CHEBI:61381"/>
        <dbReference type="EC" id="1.1.1.17"/>
    </reaction>
</comment>
<dbReference type="SUPFAM" id="SSF48179">
    <property type="entry name" value="6-phosphogluconate dehydrogenase C-terminal domain-like"/>
    <property type="match status" value="1"/>
</dbReference>
<proteinExistence type="inferred from homology"/>
<dbReference type="NCBIfam" id="NF002646">
    <property type="entry name" value="PRK02318.1-2"/>
    <property type="match status" value="1"/>
</dbReference>
<evidence type="ECO:0000256" key="2">
    <source>
        <dbReference type="ARBA" id="ARBA00012939"/>
    </source>
</evidence>
<dbReference type="InterPro" id="IPR013118">
    <property type="entry name" value="Mannitol_DH_C"/>
</dbReference>
<accession>A0A0B0IHF2</accession>
<dbReference type="EMBL" id="JRJU01000024">
    <property type="protein sequence ID" value="KHF39096.1"/>
    <property type="molecule type" value="Genomic_DNA"/>
</dbReference>
<dbReference type="Gene3D" id="1.10.1040.10">
    <property type="entry name" value="N-(1-d-carboxylethyl)-l-norvaline Dehydrogenase, domain 2"/>
    <property type="match status" value="1"/>
</dbReference>
<evidence type="ECO:0000259" key="9">
    <source>
        <dbReference type="Pfam" id="PF08125"/>
    </source>
</evidence>
<dbReference type="HAMAP" id="MF_00196">
    <property type="entry name" value="Mannitol_dehydrog"/>
    <property type="match status" value="1"/>
</dbReference>
<feature type="binding site" evidence="7">
    <location>
        <begin position="3"/>
        <end position="14"/>
    </location>
    <ligand>
        <name>NAD(+)</name>
        <dbReference type="ChEBI" id="CHEBI:57540"/>
    </ligand>
</feature>
<dbReference type="eggNOG" id="COG0246">
    <property type="taxonomic scope" value="Bacteria"/>
</dbReference>
<dbReference type="NCBIfam" id="NF002647">
    <property type="entry name" value="PRK02318.1-3"/>
    <property type="match status" value="1"/>
</dbReference>
<feature type="domain" description="Mannitol dehydrogenase N-terminal" evidence="8">
    <location>
        <begin position="1"/>
        <end position="198"/>
    </location>
</feature>
<sequence length="386" mass="43111">MIAVHFGAGNIGRGFIGSLLYDSGYETIFVDVNEEIVDLINERKEYQVVLADQSKETVTIKNVSAINSMQDADLVKKAIAEADIVTTAVGPNILPIIAKSIQEGLRLRLELNNKTPLNIIACENLIGGSTLLKESVYKSLSDEEKEVFNQYFAFPDAAVDRIVPNQVNEDKLLVMVEPYFEWVVEQSKMVGDIPQIEGITYVEELNPYIERKLFTVNTGHAVAAYLGYQAGIQTIDQALANEQIKDLLEKTLQETGLLLSKKHSFDISEHNSYIKKIITRFLNENLADDVTRVGRGPLRKLGPNDRLVGPAKQFVELVGSEPIYLAKAIAAALNYDVKTDDEAVQIQNLIQEKGIEATVTEVTKLEKDSRLFTLIVQQYHELKNKQ</sequence>
<dbReference type="GO" id="GO:0008926">
    <property type="term" value="F:mannitol-1-phosphate 5-dehydrogenase activity"/>
    <property type="evidence" value="ECO:0007669"/>
    <property type="project" value="UniProtKB-UniRule"/>
</dbReference>
<dbReference type="Gene3D" id="3.40.50.720">
    <property type="entry name" value="NAD(P)-binding Rossmann-like Domain"/>
    <property type="match status" value="1"/>
</dbReference>
<dbReference type="Pfam" id="PF01232">
    <property type="entry name" value="Mannitol_dh"/>
    <property type="match status" value="1"/>
</dbReference>
<comment type="similarity">
    <text evidence="1 7">Belongs to the mannitol dehydrogenase family.</text>
</comment>
<dbReference type="Pfam" id="PF08125">
    <property type="entry name" value="Mannitol_dh_C"/>
    <property type="match status" value="1"/>
</dbReference>
<dbReference type="OrthoDB" id="271711at2"/>
<dbReference type="InterPro" id="IPR013328">
    <property type="entry name" value="6PGD_dom2"/>
</dbReference>
<dbReference type="InterPro" id="IPR008927">
    <property type="entry name" value="6-PGluconate_DH-like_C_sf"/>
</dbReference>
<evidence type="ECO:0000313" key="10">
    <source>
        <dbReference type="EMBL" id="KHF39096.1"/>
    </source>
</evidence>
<evidence type="ECO:0000256" key="7">
    <source>
        <dbReference type="HAMAP-Rule" id="MF_00196"/>
    </source>
</evidence>
<gene>
    <name evidence="7" type="primary">mtlD</name>
    <name evidence="10" type="ORF">LQ50_17480</name>
</gene>
<dbReference type="PANTHER" id="PTHR30524:SF0">
    <property type="entry name" value="ALTRONATE OXIDOREDUCTASE-RELATED"/>
    <property type="match status" value="1"/>
</dbReference>
<dbReference type="RefSeq" id="WP_034631367.1">
    <property type="nucleotide sequence ID" value="NZ_JRJU01000024.1"/>
</dbReference>
<dbReference type="AlphaFoldDB" id="A0A0B0IHF2"/>
<keyword evidence="4 7" id="KW-0560">Oxidoreductase</keyword>
<reference evidence="10 11" key="1">
    <citation type="submission" date="2014-09" db="EMBL/GenBank/DDBJ databases">
        <title>Genome sequencing and annotation of Bacillus Okhensis strain Kh10-101T.</title>
        <authorList>
            <person name="Prakash J.S."/>
        </authorList>
    </citation>
    <scope>NUCLEOTIDE SEQUENCE [LARGE SCALE GENOMIC DNA]</scope>
    <source>
        <strain evidence="11">Kh10-101T</strain>
    </source>
</reference>
<dbReference type="InterPro" id="IPR036291">
    <property type="entry name" value="NAD(P)-bd_dom_sf"/>
</dbReference>
<dbReference type="NCBIfam" id="NF002652">
    <property type="entry name" value="PRK02318.2-5"/>
    <property type="match status" value="1"/>
</dbReference>
<dbReference type="NCBIfam" id="NF002649">
    <property type="entry name" value="PRK02318.2-1"/>
    <property type="match status" value="1"/>
</dbReference>
<keyword evidence="5 7" id="KW-0520">NAD</keyword>
<dbReference type="STRING" id="333138.LQ50_17480"/>
<dbReference type="NCBIfam" id="NF002650">
    <property type="entry name" value="PRK02318.2-2"/>
    <property type="match status" value="1"/>
</dbReference>
<evidence type="ECO:0000256" key="1">
    <source>
        <dbReference type="ARBA" id="ARBA00006541"/>
    </source>
</evidence>
<dbReference type="PANTHER" id="PTHR30524">
    <property type="entry name" value="MANNITOL-1-PHOSPHATE 5-DEHYDROGENASE"/>
    <property type="match status" value="1"/>
</dbReference>
<organism evidence="10 11">
    <name type="scientific">Halalkalibacter okhensis</name>
    <dbReference type="NCBI Taxonomy" id="333138"/>
    <lineage>
        <taxon>Bacteria</taxon>
        <taxon>Bacillati</taxon>
        <taxon>Bacillota</taxon>
        <taxon>Bacilli</taxon>
        <taxon>Bacillales</taxon>
        <taxon>Bacillaceae</taxon>
        <taxon>Halalkalibacter</taxon>
    </lineage>
</organism>
<feature type="domain" description="Mannitol dehydrogenase C-terminal" evidence="9">
    <location>
        <begin position="205"/>
        <end position="382"/>
    </location>
</feature>
<keyword evidence="11" id="KW-1185">Reference proteome</keyword>
<name>A0A0B0IHF2_9BACI</name>
<dbReference type="SUPFAM" id="SSF51735">
    <property type="entry name" value="NAD(P)-binding Rossmann-fold domains"/>
    <property type="match status" value="1"/>
</dbReference>
<evidence type="ECO:0000256" key="3">
    <source>
        <dbReference type="ARBA" id="ARBA00016219"/>
    </source>
</evidence>
<comment type="caution">
    <text evidence="10">The sequence shown here is derived from an EMBL/GenBank/DDBJ whole genome shotgun (WGS) entry which is preliminary data.</text>
</comment>
<protein>
    <recommendedName>
        <fullName evidence="3 7">Mannitol-1-phosphate 5-dehydrogenase</fullName>
        <ecNumber evidence="2 7">1.1.1.17</ecNumber>
    </recommendedName>
</protein>
<dbReference type="EC" id="1.1.1.17" evidence="2 7"/>
<dbReference type="GO" id="GO:0005829">
    <property type="term" value="C:cytosol"/>
    <property type="evidence" value="ECO:0007669"/>
    <property type="project" value="TreeGrafter"/>
</dbReference>
<evidence type="ECO:0000313" key="11">
    <source>
        <dbReference type="Proteomes" id="UP000030832"/>
    </source>
</evidence>
<evidence type="ECO:0000256" key="4">
    <source>
        <dbReference type="ARBA" id="ARBA00023002"/>
    </source>
</evidence>
<evidence type="ECO:0000256" key="6">
    <source>
        <dbReference type="ARBA" id="ARBA00048615"/>
    </source>
</evidence>
<dbReference type="GO" id="GO:0019592">
    <property type="term" value="P:mannitol catabolic process"/>
    <property type="evidence" value="ECO:0007669"/>
    <property type="project" value="TreeGrafter"/>
</dbReference>
<dbReference type="Proteomes" id="UP000030832">
    <property type="component" value="Unassembled WGS sequence"/>
</dbReference>